<dbReference type="GO" id="GO:0010181">
    <property type="term" value="F:FMN binding"/>
    <property type="evidence" value="ECO:0007669"/>
    <property type="project" value="InterPro"/>
</dbReference>
<dbReference type="SUPFAM" id="SSF50475">
    <property type="entry name" value="FMN-binding split barrel"/>
    <property type="match status" value="1"/>
</dbReference>
<dbReference type="PANTHER" id="PTHR33798:SF5">
    <property type="entry name" value="FLAVIN REDUCTASE LIKE DOMAIN-CONTAINING PROTEIN"/>
    <property type="match status" value="1"/>
</dbReference>
<dbReference type="OrthoDB" id="5293996at2"/>
<dbReference type="Proteomes" id="UP000092164">
    <property type="component" value="Unassembled WGS sequence"/>
</dbReference>
<dbReference type="Pfam" id="PF01613">
    <property type="entry name" value="Flavin_Reduct"/>
    <property type="match status" value="1"/>
</dbReference>
<sequence>MMYTKEAIENMDRITRLKLFNAISGIKSANLIGTIGTNGTTNLAIFNSVVHIGSDPALVGFISRPQTSEVGHTLRNIQENGHYTINHVHPEFIKNAHYTSAKFEAHLSEFKQCKLTEEYTKGFQAPFVKESTFKMGVLFKEAIEIKLNGTFLVIGEIDHVMLPKNSFVDDDINLELTKSVGVSGLNTYYSLKKLEKHPFVRIHEVPKFLE</sequence>
<keyword evidence="2" id="KW-0285">Flavoprotein</keyword>
<dbReference type="InterPro" id="IPR002563">
    <property type="entry name" value="Flavin_Rdtase-like_dom"/>
</dbReference>
<dbReference type="STRING" id="1836467.BTR34_15335"/>
<dbReference type="PANTHER" id="PTHR33798">
    <property type="entry name" value="FLAVOPROTEIN OXYGENASE"/>
    <property type="match status" value="1"/>
</dbReference>
<name>A0A1B7ZCJ2_9FLAO</name>
<comment type="cofactor">
    <cofactor evidence="1">
        <name>FMN</name>
        <dbReference type="ChEBI" id="CHEBI:58210"/>
    </cofactor>
</comment>
<dbReference type="RefSeq" id="WP_068483280.1">
    <property type="nucleotide sequence ID" value="NZ_CP018760.1"/>
</dbReference>
<evidence type="ECO:0000256" key="1">
    <source>
        <dbReference type="ARBA" id="ARBA00001917"/>
    </source>
</evidence>
<dbReference type="EMBL" id="LZFP01000005">
    <property type="protein sequence ID" value="OBR40839.1"/>
    <property type="molecule type" value="Genomic_DNA"/>
</dbReference>
<comment type="similarity">
    <text evidence="4">Belongs to the flavoredoxin family.</text>
</comment>
<evidence type="ECO:0000256" key="4">
    <source>
        <dbReference type="ARBA" id="ARBA00038054"/>
    </source>
</evidence>
<evidence type="ECO:0000313" key="7">
    <source>
        <dbReference type="Proteomes" id="UP000092164"/>
    </source>
</evidence>
<dbReference type="Gene3D" id="2.30.110.10">
    <property type="entry name" value="Electron Transport, Fmn-binding Protein, Chain A"/>
    <property type="match status" value="1"/>
</dbReference>
<evidence type="ECO:0000259" key="5">
    <source>
        <dbReference type="Pfam" id="PF01613"/>
    </source>
</evidence>
<dbReference type="InterPro" id="IPR012349">
    <property type="entry name" value="Split_barrel_FMN-bd"/>
</dbReference>
<gene>
    <name evidence="6" type="ORF">A9200_14715</name>
</gene>
<accession>A0A1B7ZCJ2</accession>
<evidence type="ECO:0000256" key="2">
    <source>
        <dbReference type="ARBA" id="ARBA00022630"/>
    </source>
</evidence>
<dbReference type="KEGG" id="mart:BTR34_15335"/>
<protein>
    <submittedName>
        <fullName evidence="6">Flavin oxidoreductase</fullName>
    </submittedName>
</protein>
<feature type="domain" description="Flavin reductase like" evidence="5">
    <location>
        <begin position="32"/>
        <end position="165"/>
    </location>
</feature>
<organism evidence="6 7">
    <name type="scientific">Maribacter hydrothermalis</name>
    <dbReference type="NCBI Taxonomy" id="1836467"/>
    <lineage>
        <taxon>Bacteria</taxon>
        <taxon>Pseudomonadati</taxon>
        <taxon>Bacteroidota</taxon>
        <taxon>Flavobacteriia</taxon>
        <taxon>Flavobacteriales</taxon>
        <taxon>Flavobacteriaceae</taxon>
        <taxon>Maribacter</taxon>
    </lineage>
</organism>
<dbReference type="AlphaFoldDB" id="A0A1B7ZCJ2"/>
<evidence type="ECO:0000313" key="6">
    <source>
        <dbReference type="EMBL" id="OBR40839.1"/>
    </source>
</evidence>
<proteinExistence type="inferred from homology"/>
<evidence type="ECO:0000256" key="3">
    <source>
        <dbReference type="ARBA" id="ARBA00022643"/>
    </source>
</evidence>
<keyword evidence="3" id="KW-0288">FMN</keyword>
<keyword evidence="7" id="KW-1185">Reference proteome</keyword>
<comment type="caution">
    <text evidence="6">The sequence shown here is derived from an EMBL/GenBank/DDBJ whole genome shotgun (WGS) entry which is preliminary data.</text>
</comment>
<dbReference type="GO" id="GO:0016646">
    <property type="term" value="F:oxidoreductase activity, acting on the CH-NH group of donors, NAD or NADP as acceptor"/>
    <property type="evidence" value="ECO:0007669"/>
    <property type="project" value="UniProtKB-ARBA"/>
</dbReference>
<reference evidence="7" key="1">
    <citation type="submission" date="2016-06" db="EMBL/GenBank/DDBJ databases">
        <authorList>
            <person name="Zhan P."/>
        </authorList>
    </citation>
    <scope>NUCLEOTIDE SEQUENCE [LARGE SCALE GENOMIC DNA]</scope>
    <source>
        <strain evidence="7">T28</strain>
    </source>
</reference>